<dbReference type="AlphaFoldDB" id="A0A9D4DPW7"/>
<keyword evidence="2" id="KW-1185">Reference proteome</keyword>
<reference evidence="1" key="1">
    <citation type="journal article" date="2019" name="bioRxiv">
        <title>The Genome of the Zebra Mussel, Dreissena polymorpha: A Resource for Invasive Species Research.</title>
        <authorList>
            <person name="McCartney M.A."/>
            <person name="Auch B."/>
            <person name="Kono T."/>
            <person name="Mallez S."/>
            <person name="Zhang Y."/>
            <person name="Obille A."/>
            <person name="Becker A."/>
            <person name="Abrahante J.E."/>
            <person name="Garbe J."/>
            <person name="Badalamenti J.P."/>
            <person name="Herman A."/>
            <person name="Mangelson H."/>
            <person name="Liachko I."/>
            <person name="Sullivan S."/>
            <person name="Sone E.D."/>
            <person name="Koren S."/>
            <person name="Silverstein K.A.T."/>
            <person name="Beckman K.B."/>
            <person name="Gohl D.M."/>
        </authorList>
    </citation>
    <scope>NUCLEOTIDE SEQUENCE</scope>
    <source>
        <strain evidence="1">Duluth1</strain>
        <tissue evidence="1">Whole animal</tissue>
    </source>
</reference>
<comment type="caution">
    <text evidence="1">The sequence shown here is derived from an EMBL/GenBank/DDBJ whole genome shotgun (WGS) entry which is preliminary data.</text>
</comment>
<name>A0A9D4DPW7_DREPO</name>
<dbReference type="Proteomes" id="UP000828390">
    <property type="component" value="Unassembled WGS sequence"/>
</dbReference>
<protein>
    <submittedName>
        <fullName evidence="1">Uncharacterized protein</fullName>
    </submittedName>
</protein>
<organism evidence="1 2">
    <name type="scientific">Dreissena polymorpha</name>
    <name type="common">Zebra mussel</name>
    <name type="synonym">Mytilus polymorpha</name>
    <dbReference type="NCBI Taxonomy" id="45954"/>
    <lineage>
        <taxon>Eukaryota</taxon>
        <taxon>Metazoa</taxon>
        <taxon>Spiralia</taxon>
        <taxon>Lophotrochozoa</taxon>
        <taxon>Mollusca</taxon>
        <taxon>Bivalvia</taxon>
        <taxon>Autobranchia</taxon>
        <taxon>Heteroconchia</taxon>
        <taxon>Euheterodonta</taxon>
        <taxon>Imparidentia</taxon>
        <taxon>Neoheterodontei</taxon>
        <taxon>Myida</taxon>
        <taxon>Dreissenoidea</taxon>
        <taxon>Dreissenidae</taxon>
        <taxon>Dreissena</taxon>
    </lineage>
</organism>
<evidence type="ECO:0000313" key="1">
    <source>
        <dbReference type="EMBL" id="KAH3752671.1"/>
    </source>
</evidence>
<reference evidence="1" key="2">
    <citation type="submission" date="2020-11" db="EMBL/GenBank/DDBJ databases">
        <authorList>
            <person name="McCartney M.A."/>
            <person name="Auch B."/>
            <person name="Kono T."/>
            <person name="Mallez S."/>
            <person name="Becker A."/>
            <person name="Gohl D.M."/>
            <person name="Silverstein K.A.T."/>
            <person name="Koren S."/>
            <person name="Bechman K.B."/>
            <person name="Herman A."/>
            <person name="Abrahante J.E."/>
            <person name="Garbe J."/>
        </authorList>
    </citation>
    <scope>NUCLEOTIDE SEQUENCE</scope>
    <source>
        <strain evidence="1">Duluth1</strain>
        <tissue evidence="1">Whole animal</tissue>
    </source>
</reference>
<proteinExistence type="predicted"/>
<sequence>MGIEPGTSRFQIRQTLYRVAIKASSYSKAVLVLLILNPTTYTPSNCEILPRIFFCLDICRTSDTHGGFFTLGADVTQPEKSPTTIGIEPGNSRFQIRQTLYHVAIKASSYSKAV</sequence>
<gene>
    <name evidence="1" type="ORF">DPMN_187295</name>
</gene>
<accession>A0A9D4DPW7</accession>
<dbReference type="EMBL" id="JAIWYP010000010">
    <property type="protein sequence ID" value="KAH3752671.1"/>
    <property type="molecule type" value="Genomic_DNA"/>
</dbReference>
<evidence type="ECO:0000313" key="2">
    <source>
        <dbReference type="Proteomes" id="UP000828390"/>
    </source>
</evidence>